<comment type="caution">
    <text evidence="2">The sequence shown here is derived from an EMBL/GenBank/DDBJ whole genome shotgun (WGS) entry which is preliminary data.</text>
</comment>
<protein>
    <submittedName>
        <fullName evidence="2">Uncharacterized protein</fullName>
    </submittedName>
</protein>
<dbReference type="Proteomes" id="UP001180489">
    <property type="component" value="Unassembled WGS sequence"/>
</dbReference>
<feature type="region of interest" description="Disordered" evidence="1">
    <location>
        <begin position="70"/>
        <end position="120"/>
    </location>
</feature>
<dbReference type="RefSeq" id="WP_311634957.1">
    <property type="nucleotide sequence ID" value="NZ_JAVRFF010000011.1"/>
</dbReference>
<name>A0ABU2UHR0_9ACTN</name>
<organism evidence="2 3">
    <name type="scientific">Streptomyces hintoniae</name>
    <dbReference type="NCBI Taxonomy" id="3075521"/>
    <lineage>
        <taxon>Bacteria</taxon>
        <taxon>Bacillati</taxon>
        <taxon>Actinomycetota</taxon>
        <taxon>Actinomycetes</taxon>
        <taxon>Kitasatosporales</taxon>
        <taxon>Streptomycetaceae</taxon>
        <taxon>Streptomyces</taxon>
    </lineage>
</organism>
<proteinExistence type="predicted"/>
<dbReference type="EMBL" id="JAVRFF010000011">
    <property type="protein sequence ID" value="MDT0472808.1"/>
    <property type="molecule type" value="Genomic_DNA"/>
</dbReference>
<dbReference type="Pfam" id="PF25690">
    <property type="entry name" value="Phage_gp49"/>
    <property type="match status" value="1"/>
</dbReference>
<evidence type="ECO:0000313" key="2">
    <source>
        <dbReference type="EMBL" id="MDT0472808.1"/>
    </source>
</evidence>
<sequence>MADTPDKFTVTMKSHAGHDATWVVVKANSQTELVDLLSGFSQSGVSALVGEAVSALRAEETLGALLGARPVEHPGQYDQAPQNAPQGGYQAPQGGYQAPPSAPPAATPYGPAPTCPHGTKRFIEKPYKNKPGTWRAWTCPAPQGTPDQCSLEFIK</sequence>
<evidence type="ECO:0000256" key="1">
    <source>
        <dbReference type="SAM" id="MobiDB-lite"/>
    </source>
</evidence>
<dbReference type="InterPro" id="IPR057999">
    <property type="entry name" value="Gp49"/>
</dbReference>
<evidence type="ECO:0000313" key="3">
    <source>
        <dbReference type="Proteomes" id="UP001180489"/>
    </source>
</evidence>
<gene>
    <name evidence="2" type="ORF">RM863_11800</name>
</gene>
<feature type="compositionally biased region" description="Low complexity" evidence="1">
    <location>
        <begin position="79"/>
        <end position="99"/>
    </location>
</feature>
<keyword evidence="3" id="KW-1185">Reference proteome</keyword>
<reference evidence="2" key="1">
    <citation type="submission" date="2024-05" db="EMBL/GenBank/DDBJ databases">
        <title>30 novel species of actinomycetes from the DSMZ collection.</title>
        <authorList>
            <person name="Nouioui I."/>
        </authorList>
    </citation>
    <scope>NUCLEOTIDE SEQUENCE</scope>
    <source>
        <strain evidence="2">DSM 41014</strain>
    </source>
</reference>
<accession>A0ABU2UHR0</accession>
<feature type="compositionally biased region" description="Pro residues" evidence="1">
    <location>
        <begin position="100"/>
        <end position="114"/>
    </location>
</feature>